<feature type="chain" id="PRO_5047476996" description="Thioredoxin domain-containing protein" evidence="1">
    <location>
        <begin position="23"/>
        <end position="170"/>
    </location>
</feature>
<keyword evidence="4" id="KW-1185">Reference proteome</keyword>
<dbReference type="EMBL" id="BAABGY010000002">
    <property type="protein sequence ID" value="GAA4320587.1"/>
    <property type="molecule type" value="Genomic_DNA"/>
</dbReference>
<name>A0ABP8GAG7_9BACT</name>
<gene>
    <name evidence="3" type="ORF">GCM10023184_05820</name>
</gene>
<dbReference type="Proteomes" id="UP001501725">
    <property type="component" value="Unassembled WGS sequence"/>
</dbReference>
<accession>A0ABP8GAG7</accession>
<feature type="domain" description="Thioredoxin" evidence="2">
    <location>
        <begin position="12"/>
        <end position="169"/>
    </location>
</feature>
<evidence type="ECO:0000256" key="1">
    <source>
        <dbReference type="SAM" id="SignalP"/>
    </source>
</evidence>
<reference evidence="4" key="1">
    <citation type="journal article" date="2019" name="Int. J. Syst. Evol. Microbiol.">
        <title>The Global Catalogue of Microorganisms (GCM) 10K type strain sequencing project: providing services to taxonomists for standard genome sequencing and annotation.</title>
        <authorList>
            <consortium name="The Broad Institute Genomics Platform"/>
            <consortium name="The Broad Institute Genome Sequencing Center for Infectious Disease"/>
            <person name="Wu L."/>
            <person name="Ma J."/>
        </authorList>
    </citation>
    <scope>NUCLEOTIDE SEQUENCE [LARGE SCALE GENOMIC DNA]</scope>
    <source>
        <strain evidence="4">JCM 17919</strain>
    </source>
</reference>
<dbReference type="InterPro" id="IPR013766">
    <property type="entry name" value="Thioredoxin_domain"/>
</dbReference>
<dbReference type="SUPFAM" id="SSF52833">
    <property type="entry name" value="Thioredoxin-like"/>
    <property type="match status" value="1"/>
</dbReference>
<evidence type="ECO:0000313" key="3">
    <source>
        <dbReference type="EMBL" id="GAA4320587.1"/>
    </source>
</evidence>
<proteinExistence type="predicted"/>
<sequence length="170" mass="18416">MKRLFFALFLFASLGAAAQAEASRDSSGVKILKGFMTKKDLVTDTAFAWWGENLKGFTPNADAVTALRAQKDSIHILAFGGTWCGDTKHILPKVYGTLEAAGLSQERITLLGVDRRKQTVHNLAAAFNVTLVPTFIVLKNGQEVGRIVEYGSMGMPEMEIGQIVGKAAKK</sequence>
<evidence type="ECO:0000313" key="4">
    <source>
        <dbReference type="Proteomes" id="UP001501725"/>
    </source>
</evidence>
<dbReference type="Gene3D" id="3.40.30.10">
    <property type="entry name" value="Glutaredoxin"/>
    <property type="match status" value="1"/>
</dbReference>
<dbReference type="RefSeq" id="WP_345253217.1">
    <property type="nucleotide sequence ID" value="NZ_BAABGY010000002.1"/>
</dbReference>
<protein>
    <recommendedName>
        <fullName evidence="2">Thioredoxin domain-containing protein</fullName>
    </recommendedName>
</protein>
<dbReference type="CDD" id="cd02947">
    <property type="entry name" value="TRX_family"/>
    <property type="match status" value="1"/>
</dbReference>
<dbReference type="PROSITE" id="PS51352">
    <property type="entry name" value="THIOREDOXIN_2"/>
    <property type="match status" value="1"/>
</dbReference>
<feature type="signal peptide" evidence="1">
    <location>
        <begin position="1"/>
        <end position="22"/>
    </location>
</feature>
<organism evidence="3 4">
    <name type="scientific">Flaviaesturariibacter amylovorans</name>
    <dbReference type="NCBI Taxonomy" id="1084520"/>
    <lineage>
        <taxon>Bacteria</taxon>
        <taxon>Pseudomonadati</taxon>
        <taxon>Bacteroidota</taxon>
        <taxon>Chitinophagia</taxon>
        <taxon>Chitinophagales</taxon>
        <taxon>Chitinophagaceae</taxon>
        <taxon>Flaviaestuariibacter</taxon>
    </lineage>
</organism>
<evidence type="ECO:0000259" key="2">
    <source>
        <dbReference type="PROSITE" id="PS51352"/>
    </source>
</evidence>
<dbReference type="InterPro" id="IPR036249">
    <property type="entry name" value="Thioredoxin-like_sf"/>
</dbReference>
<comment type="caution">
    <text evidence="3">The sequence shown here is derived from an EMBL/GenBank/DDBJ whole genome shotgun (WGS) entry which is preliminary data.</text>
</comment>
<keyword evidence="1" id="KW-0732">Signal</keyword>
<dbReference type="Pfam" id="PF00085">
    <property type="entry name" value="Thioredoxin"/>
    <property type="match status" value="1"/>
</dbReference>